<comment type="caution">
    <text evidence="2">The sequence shown here is derived from an EMBL/GenBank/DDBJ whole genome shotgun (WGS) entry which is preliminary data.</text>
</comment>
<protein>
    <submittedName>
        <fullName evidence="2">Uncharacterized protein</fullName>
    </submittedName>
</protein>
<proteinExistence type="predicted"/>
<dbReference type="EMBL" id="SNRW01004032">
    <property type="protein sequence ID" value="KAA6388320.1"/>
    <property type="molecule type" value="Genomic_DNA"/>
</dbReference>
<reference evidence="2 3" key="1">
    <citation type="submission" date="2019-03" db="EMBL/GenBank/DDBJ databases">
        <title>Single cell metagenomics reveals metabolic interactions within the superorganism composed of flagellate Streblomastix strix and complex community of Bacteroidetes bacteria on its surface.</title>
        <authorList>
            <person name="Treitli S.C."/>
            <person name="Kolisko M."/>
            <person name="Husnik F."/>
            <person name="Keeling P."/>
            <person name="Hampl V."/>
        </authorList>
    </citation>
    <scope>NUCLEOTIDE SEQUENCE [LARGE SCALE GENOMIC DNA]</scope>
    <source>
        <strain evidence="2">ST1C</strain>
    </source>
</reference>
<dbReference type="AlphaFoldDB" id="A0A5J4W110"/>
<evidence type="ECO:0000256" key="1">
    <source>
        <dbReference type="SAM" id="Coils"/>
    </source>
</evidence>
<feature type="coiled-coil region" evidence="1">
    <location>
        <begin position="25"/>
        <end position="56"/>
    </location>
</feature>
<name>A0A5J4W110_9EUKA</name>
<gene>
    <name evidence="2" type="ORF">EZS28_016156</name>
</gene>
<accession>A0A5J4W110</accession>
<dbReference type="Proteomes" id="UP000324800">
    <property type="component" value="Unassembled WGS sequence"/>
</dbReference>
<sequence length="72" mass="8278">MGLFGDDSSKKGNLQQQIRQNKRTIDKTIVEIDRAIQQMQTEENRQKKEVKKALKDQQPASAKILAKNIVRV</sequence>
<evidence type="ECO:0000313" key="3">
    <source>
        <dbReference type="Proteomes" id="UP000324800"/>
    </source>
</evidence>
<dbReference type="Gene3D" id="6.10.140.1230">
    <property type="match status" value="1"/>
</dbReference>
<keyword evidence="1" id="KW-0175">Coiled coil</keyword>
<dbReference type="OrthoDB" id="10252926at2759"/>
<evidence type="ECO:0000313" key="2">
    <source>
        <dbReference type="EMBL" id="KAA6388320.1"/>
    </source>
</evidence>
<organism evidence="2 3">
    <name type="scientific">Streblomastix strix</name>
    <dbReference type="NCBI Taxonomy" id="222440"/>
    <lineage>
        <taxon>Eukaryota</taxon>
        <taxon>Metamonada</taxon>
        <taxon>Preaxostyla</taxon>
        <taxon>Oxymonadida</taxon>
        <taxon>Streblomastigidae</taxon>
        <taxon>Streblomastix</taxon>
    </lineage>
</organism>